<feature type="compositionally biased region" description="Polar residues" evidence="1">
    <location>
        <begin position="483"/>
        <end position="497"/>
    </location>
</feature>
<reference evidence="2" key="1">
    <citation type="submission" date="2019-12" db="EMBL/GenBank/DDBJ databases">
        <title>Genome sequencing and annotation of Brassica cretica.</title>
        <authorList>
            <person name="Studholme D.J."/>
            <person name="Sarris P.F."/>
        </authorList>
    </citation>
    <scope>NUCLEOTIDE SEQUENCE</scope>
    <source>
        <strain evidence="2">PFS-102/07</strain>
        <tissue evidence="2">Leaf</tissue>
    </source>
</reference>
<evidence type="ECO:0000313" key="2">
    <source>
        <dbReference type="EMBL" id="KAF2571762.1"/>
    </source>
</evidence>
<feature type="region of interest" description="Disordered" evidence="1">
    <location>
        <begin position="452"/>
        <end position="497"/>
    </location>
</feature>
<feature type="region of interest" description="Disordered" evidence="1">
    <location>
        <begin position="133"/>
        <end position="186"/>
    </location>
</feature>
<proteinExistence type="predicted"/>
<dbReference type="EMBL" id="QGKY02001015">
    <property type="protein sequence ID" value="KAF2571762.1"/>
    <property type="molecule type" value="Genomic_DNA"/>
</dbReference>
<feature type="compositionally biased region" description="Basic and acidic residues" evidence="1">
    <location>
        <begin position="1"/>
        <end position="23"/>
    </location>
</feature>
<gene>
    <name evidence="2" type="ORF">F2Q70_00000163</name>
</gene>
<feature type="compositionally biased region" description="Low complexity" evidence="1">
    <location>
        <begin position="466"/>
        <end position="482"/>
    </location>
</feature>
<feature type="compositionally biased region" description="Polar residues" evidence="1">
    <location>
        <begin position="133"/>
        <end position="157"/>
    </location>
</feature>
<feature type="region of interest" description="Disordered" evidence="1">
    <location>
        <begin position="1"/>
        <end position="71"/>
    </location>
</feature>
<comment type="caution">
    <text evidence="2">The sequence shown here is derived from an EMBL/GenBank/DDBJ whole genome shotgun (WGS) entry which is preliminary data.</text>
</comment>
<feature type="compositionally biased region" description="Polar residues" evidence="1">
    <location>
        <begin position="49"/>
        <end position="68"/>
    </location>
</feature>
<evidence type="ECO:0000256" key="1">
    <source>
        <dbReference type="SAM" id="MobiDB-lite"/>
    </source>
</evidence>
<organism evidence="2">
    <name type="scientific">Brassica cretica</name>
    <name type="common">Mustard</name>
    <dbReference type="NCBI Taxonomy" id="69181"/>
    <lineage>
        <taxon>Eukaryota</taxon>
        <taxon>Viridiplantae</taxon>
        <taxon>Streptophyta</taxon>
        <taxon>Embryophyta</taxon>
        <taxon>Tracheophyta</taxon>
        <taxon>Spermatophyta</taxon>
        <taxon>Magnoliopsida</taxon>
        <taxon>eudicotyledons</taxon>
        <taxon>Gunneridae</taxon>
        <taxon>Pentapetalae</taxon>
        <taxon>rosids</taxon>
        <taxon>malvids</taxon>
        <taxon>Brassicales</taxon>
        <taxon>Brassicaceae</taxon>
        <taxon>Brassiceae</taxon>
        <taxon>Brassica</taxon>
    </lineage>
</organism>
<feature type="compositionally biased region" description="Polar residues" evidence="1">
    <location>
        <begin position="170"/>
        <end position="181"/>
    </location>
</feature>
<feature type="region of interest" description="Disordered" evidence="1">
    <location>
        <begin position="252"/>
        <end position="287"/>
    </location>
</feature>
<protein>
    <submittedName>
        <fullName evidence="2">Uncharacterized protein</fullName>
    </submittedName>
</protein>
<accession>A0A8S9IQT2</accession>
<name>A0A8S9IQT2_BRACR</name>
<dbReference type="AlphaFoldDB" id="A0A8S9IQT2"/>
<sequence length="497" mass="56595">MATSPTDKDEVQREEVDPAKTTEEEVNEEAIESSLNQNHQEDSIAIRTSGETMDRGSTSFASEQQNPYSPCPYLGGIQFDTEEETFGSFGFSSTIYRSGQMMERGSTSFASDLNRPLDSNPNTSAISLSIQDQATENQNRQEDSSTVSPSLVTNDPSLIQFHRSGETMGRGSTSSASQQNRGFVPPGAQMSQQMMMPHPYQQERPVAHFQMPHPYQQEGSVAPFQMSQQMMMSHVRPSVPPYQQERPVAPVQNEFTQQRGKRKVYEAGESSSSRKRQNHQPGMSQQHLWQIEAPRDSEGYQEYLERLGGSSGGSLGAFSARHPLNQGRQNQPPWMNYNQPQQQAVRPVMNYNSNQQQQAVRPWMNYNYNQQQQAARPVMNYNYNQQQQAVRPVMNYNSNQQQQAVRPWMNYNYNQQQQAVRPVMNYNYHQQQQQFHQGQQSFRFPMNMIQHHQASPSAAVPPPPEQVNQQLQPQTQQPRQFQGSNADEPSSSRQGQG</sequence>